<evidence type="ECO:0000256" key="4">
    <source>
        <dbReference type="ARBA" id="ARBA00022723"/>
    </source>
</evidence>
<dbReference type="PATRIC" id="fig|225937.3.peg.2493"/>
<reference evidence="8 9" key="1">
    <citation type="journal article" date="2010" name="Stand. Genomic Sci.">
        <title>Complete genome sequence of Marinobacter adhaerens type strain (HP15), a diatom-interacting marine microorganism.</title>
        <authorList>
            <person name="Gardes A."/>
            <person name="Kaeppel E."/>
            <person name="Shehzad A."/>
            <person name="Seebah S."/>
            <person name="Teeling H."/>
            <person name="Yarza P."/>
            <person name="Glockner F.O."/>
            <person name="Grossart H.P."/>
            <person name="Ullrich M.S."/>
        </authorList>
    </citation>
    <scope>NUCLEOTIDE SEQUENCE [LARGE SCALE GENOMIC DNA]</scope>
    <source>
        <strain evidence="9">DSM 23420 / HP15</strain>
    </source>
</reference>
<dbReference type="KEGG" id="mad:HP15_2469"/>
<name>E4PHU5_MARAH</name>
<keyword evidence="5" id="KW-0255">Endonuclease</keyword>
<evidence type="ECO:0000256" key="6">
    <source>
        <dbReference type="ARBA" id="ARBA00022801"/>
    </source>
</evidence>
<comment type="similarity">
    <text evidence="2">Belongs to the endoribonuclease YbeY family.</text>
</comment>
<dbReference type="Pfam" id="PF02130">
    <property type="entry name" value="YbeY"/>
    <property type="match status" value="1"/>
</dbReference>
<dbReference type="AlphaFoldDB" id="E4PHU5"/>
<reference evidence="9" key="2">
    <citation type="submission" date="2010-02" db="EMBL/GenBank/DDBJ databases">
        <title>Complete genome sequence of Marinobacter adhaerens type strain (HP15).</title>
        <authorList>
            <person name="Gaerdes A.A.M."/>
            <person name="Kaeppel E."/>
            <person name="Shezad A."/>
            <person name="Seebah S."/>
            <person name="Teeling H."/>
            <person name="Yarza P."/>
            <person name="Gloeckner F.O."/>
            <person name="Ullrich M.S."/>
        </authorList>
    </citation>
    <scope>NUCLEOTIDE SEQUENCE [LARGE SCALE GENOMIC DNA]</scope>
    <source>
        <strain evidence="9">DSM 23420 / HP15</strain>
    </source>
</reference>
<organism evidence="8 9">
    <name type="scientific">Marinobacter adhaerens (strain DSM 23420 / HP15)</name>
    <dbReference type="NCBI Taxonomy" id="225937"/>
    <lineage>
        <taxon>Bacteria</taxon>
        <taxon>Pseudomonadati</taxon>
        <taxon>Pseudomonadota</taxon>
        <taxon>Gammaproteobacteria</taxon>
        <taxon>Pseudomonadales</taxon>
        <taxon>Marinobacteraceae</taxon>
        <taxon>Marinobacter</taxon>
    </lineage>
</organism>
<evidence type="ECO:0000256" key="5">
    <source>
        <dbReference type="ARBA" id="ARBA00022759"/>
    </source>
</evidence>
<keyword evidence="3" id="KW-0540">Nuclease</keyword>
<dbReference type="EC" id="3.4.24.-" evidence="8"/>
<evidence type="ECO:0000256" key="3">
    <source>
        <dbReference type="ARBA" id="ARBA00022722"/>
    </source>
</evidence>
<dbReference type="InterPro" id="IPR023091">
    <property type="entry name" value="MetalPrtase_cat_dom_sf_prd"/>
</dbReference>
<proteinExistence type="inferred from homology"/>
<evidence type="ECO:0000256" key="7">
    <source>
        <dbReference type="ARBA" id="ARBA00022833"/>
    </source>
</evidence>
<keyword evidence="4" id="KW-0479">Metal-binding</keyword>
<evidence type="ECO:0000313" key="9">
    <source>
        <dbReference type="Proteomes" id="UP000007077"/>
    </source>
</evidence>
<evidence type="ECO:0000313" key="8">
    <source>
        <dbReference type="EMBL" id="ADP98233.1"/>
    </source>
</evidence>
<dbReference type="GO" id="GO:0004519">
    <property type="term" value="F:endonuclease activity"/>
    <property type="evidence" value="ECO:0007669"/>
    <property type="project" value="UniProtKB-KW"/>
</dbReference>
<keyword evidence="7" id="KW-0862">Zinc</keyword>
<evidence type="ECO:0000256" key="1">
    <source>
        <dbReference type="ARBA" id="ARBA00001947"/>
    </source>
</evidence>
<dbReference type="HOGENOM" id="CLU_3218350_0_0_6"/>
<dbReference type="Gene3D" id="3.40.390.30">
    <property type="entry name" value="Metalloproteases ('zincins'), catalytic domain"/>
    <property type="match status" value="1"/>
</dbReference>
<dbReference type="GO" id="GO:0046872">
    <property type="term" value="F:metal ion binding"/>
    <property type="evidence" value="ECO:0007669"/>
    <property type="project" value="UniProtKB-KW"/>
</dbReference>
<dbReference type="EMBL" id="CP001978">
    <property type="protein sequence ID" value="ADP98233.1"/>
    <property type="molecule type" value="Genomic_DNA"/>
</dbReference>
<dbReference type="InterPro" id="IPR002036">
    <property type="entry name" value="YbeY"/>
</dbReference>
<dbReference type="GO" id="GO:0006364">
    <property type="term" value="P:rRNA processing"/>
    <property type="evidence" value="ECO:0007669"/>
    <property type="project" value="InterPro"/>
</dbReference>
<dbReference type="GO" id="GO:0004222">
    <property type="term" value="F:metalloendopeptidase activity"/>
    <property type="evidence" value="ECO:0007669"/>
    <property type="project" value="InterPro"/>
</dbReference>
<comment type="cofactor">
    <cofactor evidence="1">
        <name>Zn(2+)</name>
        <dbReference type="ChEBI" id="CHEBI:29105"/>
    </cofactor>
</comment>
<dbReference type="eggNOG" id="COG0319">
    <property type="taxonomic scope" value="Bacteria"/>
</dbReference>
<gene>
    <name evidence="8" type="ordered locus">HP15_2469</name>
</gene>
<dbReference type="Proteomes" id="UP000007077">
    <property type="component" value="Chromosome"/>
</dbReference>
<dbReference type="SUPFAM" id="SSF55486">
    <property type="entry name" value="Metalloproteases ('zincins'), catalytic domain"/>
    <property type="match status" value="1"/>
</dbReference>
<dbReference type="STRING" id="225937.HP15_2469"/>
<accession>E4PHU5</accession>
<sequence>MLHLQGFDHIEDEDAEVMEALEVRLLAQLGFGNPYEAEETEQDS</sequence>
<protein>
    <submittedName>
        <fullName evidence="8">Predicted metal-dependent hydrolase</fullName>
        <ecNumber evidence="8">3.4.24.-</ecNumber>
    </submittedName>
</protein>
<evidence type="ECO:0000256" key="2">
    <source>
        <dbReference type="ARBA" id="ARBA00010875"/>
    </source>
</evidence>
<keyword evidence="6 8" id="KW-0378">Hydrolase</keyword>